<dbReference type="InterPro" id="IPR057326">
    <property type="entry name" value="KR_dom"/>
</dbReference>
<dbReference type="GO" id="GO:0044550">
    <property type="term" value="P:secondary metabolite biosynthetic process"/>
    <property type="evidence" value="ECO:0007669"/>
    <property type="project" value="TreeGrafter"/>
</dbReference>
<dbReference type="SMART" id="SM00829">
    <property type="entry name" value="PKS_ER"/>
    <property type="match status" value="1"/>
</dbReference>
<dbReference type="FunFam" id="3.40.50.720:FF:000209">
    <property type="entry name" value="Polyketide synthase Pks12"/>
    <property type="match status" value="1"/>
</dbReference>
<dbReference type="InterPro" id="IPR050091">
    <property type="entry name" value="PKS_NRPS_Biosynth_Enz"/>
</dbReference>
<evidence type="ECO:0000256" key="5">
    <source>
        <dbReference type="ARBA" id="ARBA00023002"/>
    </source>
</evidence>
<dbReference type="RefSeq" id="XP_025426220.1">
    <property type="nucleotide sequence ID" value="XM_025578445.1"/>
</dbReference>
<dbReference type="Gene3D" id="3.90.180.10">
    <property type="entry name" value="Medium-chain alcohol dehydrogenases, catalytic domain"/>
    <property type="match status" value="1"/>
</dbReference>
<dbReference type="InterPro" id="IPR056501">
    <property type="entry name" value="NAD-bd_HRPKS_sdrA"/>
</dbReference>
<dbReference type="Pfam" id="PF16197">
    <property type="entry name" value="KAsynt_C_assoc"/>
    <property type="match status" value="1"/>
</dbReference>
<dbReference type="Gene3D" id="3.40.366.10">
    <property type="entry name" value="Malonyl-Coenzyme A Acyl Carrier Protein, domain 2"/>
    <property type="match status" value="1"/>
</dbReference>
<dbReference type="GO" id="GO:0006633">
    <property type="term" value="P:fatty acid biosynthetic process"/>
    <property type="evidence" value="ECO:0007669"/>
    <property type="project" value="TreeGrafter"/>
</dbReference>
<evidence type="ECO:0000259" key="11">
    <source>
        <dbReference type="PROSITE" id="PS52004"/>
    </source>
</evidence>
<dbReference type="STRING" id="1450539.A0A318ZJ10"/>
<evidence type="ECO:0000256" key="4">
    <source>
        <dbReference type="ARBA" id="ARBA00022857"/>
    </source>
</evidence>
<protein>
    <submittedName>
        <fullName evidence="13">Uncharacterized protein</fullName>
    </submittedName>
</protein>
<dbReference type="Gene3D" id="3.40.47.10">
    <property type="match status" value="1"/>
</dbReference>
<keyword evidence="1" id="KW-0596">Phosphopantetheine</keyword>
<dbReference type="Gene3D" id="3.10.129.110">
    <property type="entry name" value="Polyketide synthase dehydratase"/>
    <property type="match status" value="1"/>
</dbReference>
<feature type="domain" description="Carrier" evidence="10">
    <location>
        <begin position="2422"/>
        <end position="2500"/>
    </location>
</feature>
<dbReference type="PROSITE" id="PS52019">
    <property type="entry name" value="PKS_MFAS_DH"/>
    <property type="match status" value="1"/>
</dbReference>
<dbReference type="SUPFAM" id="SSF55048">
    <property type="entry name" value="Probable ACP-binding domain of malonyl-CoA ACP transacylase"/>
    <property type="match status" value="1"/>
</dbReference>
<dbReference type="InterPro" id="IPR014030">
    <property type="entry name" value="Ketoacyl_synth_N"/>
</dbReference>
<keyword evidence="3" id="KW-0808">Transferase</keyword>
<keyword evidence="6" id="KW-0511">Multifunctional enzyme</keyword>
<dbReference type="GO" id="GO:1901336">
    <property type="term" value="P:lactone biosynthetic process"/>
    <property type="evidence" value="ECO:0007669"/>
    <property type="project" value="UniProtKB-ARBA"/>
</dbReference>
<dbReference type="InterPro" id="IPR049552">
    <property type="entry name" value="PKS_DH_N"/>
</dbReference>
<evidence type="ECO:0000256" key="3">
    <source>
        <dbReference type="ARBA" id="ARBA00022679"/>
    </source>
</evidence>
<feature type="region of interest" description="N-terminal hotdog fold" evidence="8">
    <location>
        <begin position="958"/>
        <end position="1087"/>
    </location>
</feature>
<dbReference type="InterPro" id="IPR014043">
    <property type="entry name" value="Acyl_transferase_dom"/>
</dbReference>
<dbReference type="InterPro" id="IPR011032">
    <property type="entry name" value="GroES-like_sf"/>
</dbReference>
<dbReference type="PANTHER" id="PTHR43775:SF28">
    <property type="entry name" value="SYNTHASE, PUTATIVE-RELATED"/>
    <property type="match status" value="1"/>
</dbReference>
<dbReference type="SMART" id="SM00823">
    <property type="entry name" value="PKS_PP"/>
    <property type="match status" value="1"/>
</dbReference>
<dbReference type="SUPFAM" id="SSF52151">
    <property type="entry name" value="FabD/lysophospholipase-like"/>
    <property type="match status" value="1"/>
</dbReference>
<dbReference type="InterPro" id="IPR016039">
    <property type="entry name" value="Thiolase-like"/>
</dbReference>
<gene>
    <name evidence="13" type="ORF">BP01DRAFT_396013</name>
</gene>
<dbReference type="Pfam" id="PF00550">
    <property type="entry name" value="PP-binding"/>
    <property type="match status" value="1"/>
</dbReference>
<dbReference type="Gene3D" id="3.40.50.150">
    <property type="entry name" value="Vaccinia Virus protein VP39"/>
    <property type="match status" value="1"/>
</dbReference>
<evidence type="ECO:0000256" key="1">
    <source>
        <dbReference type="ARBA" id="ARBA00022450"/>
    </source>
</evidence>
<dbReference type="InterPro" id="IPR036736">
    <property type="entry name" value="ACP-like_sf"/>
</dbReference>
<dbReference type="Pfam" id="PF02801">
    <property type="entry name" value="Ketoacyl-synt_C"/>
    <property type="match status" value="1"/>
</dbReference>
<feature type="active site" description="Proton acceptor; for dehydratase activity" evidence="8">
    <location>
        <position position="990"/>
    </location>
</feature>
<dbReference type="InterPro" id="IPR013149">
    <property type="entry name" value="ADH-like_C"/>
</dbReference>
<dbReference type="Pfam" id="PF14765">
    <property type="entry name" value="PS-DH"/>
    <property type="match status" value="1"/>
</dbReference>
<dbReference type="InterPro" id="IPR020806">
    <property type="entry name" value="PKS_PP-bd"/>
</dbReference>
<feature type="region of interest" description="Disordered" evidence="9">
    <location>
        <begin position="1"/>
        <end position="65"/>
    </location>
</feature>
<dbReference type="CDD" id="cd02440">
    <property type="entry name" value="AdoMet_MTases"/>
    <property type="match status" value="1"/>
</dbReference>
<dbReference type="InterPro" id="IPR020843">
    <property type="entry name" value="ER"/>
</dbReference>
<dbReference type="SUPFAM" id="SSF50129">
    <property type="entry name" value="GroES-like"/>
    <property type="match status" value="1"/>
</dbReference>
<dbReference type="InterPro" id="IPR013217">
    <property type="entry name" value="Methyltransf_12"/>
</dbReference>
<keyword evidence="14" id="KW-1185">Reference proteome</keyword>
<evidence type="ECO:0000256" key="6">
    <source>
        <dbReference type="ARBA" id="ARBA00023268"/>
    </source>
</evidence>
<dbReference type="SMART" id="SM00825">
    <property type="entry name" value="PKS_KS"/>
    <property type="match status" value="1"/>
</dbReference>
<evidence type="ECO:0000259" key="10">
    <source>
        <dbReference type="PROSITE" id="PS50075"/>
    </source>
</evidence>
<dbReference type="InterPro" id="IPR032821">
    <property type="entry name" value="PKS_assoc"/>
</dbReference>
<dbReference type="OrthoDB" id="329835at2759"/>
<feature type="compositionally biased region" description="Low complexity" evidence="9">
    <location>
        <begin position="25"/>
        <end position="38"/>
    </location>
</feature>
<evidence type="ECO:0000256" key="2">
    <source>
        <dbReference type="ARBA" id="ARBA00022553"/>
    </source>
</evidence>
<dbReference type="InterPro" id="IPR001227">
    <property type="entry name" value="Ac_transferase_dom_sf"/>
</dbReference>
<evidence type="ECO:0000259" key="12">
    <source>
        <dbReference type="PROSITE" id="PS52019"/>
    </source>
</evidence>
<dbReference type="GO" id="GO:0031177">
    <property type="term" value="F:phosphopantetheine binding"/>
    <property type="evidence" value="ECO:0007669"/>
    <property type="project" value="InterPro"/>
</dbReference>
<dbReference type="EMBL" id="KZ821292">
    <property type="protein sequence ID" value="PYH40238.1"/>
    <property type="molecule type" value="Genomic_DNA"/>
</dbReference>
<dbReference type="InterPro" id="IPR049551">
    <property type="entry name" value="PKS_DH_C"/>
</dbReference>
<feature type="domain" description="PKS/mFAS DH" evidence="12">
    <location>
        <begin position="958"/>
        <end position="1244"/>
    </location>
</feature>
<dbReference type="InterPro" id="IPR016035">
    <property type="entry name" value="Acyl_Trfase/lysoPLipase"/>
</dbReference>
<evidence type="ECO:0000313" key="14">
    <source>
        <dbReference type="Proteomes" id="UP000248349"/>
    </source>
</evidence>
<dbReference type="InterPro" id="IPR036291">
    <property type="entry name" value="NAD(P)-bd_dom_sf"/>
</dbReference>
<dbReference type="CDD" id="cd05195">
    <property type="entry name" value="enoyl_red"/>
    <property type="match status" value="1"/>
</dbReference>
<organism evidence="13 14">
    <name type="scientific">Aspergillus saccharolyticus JOP 1030-1</name>
    <dbReference type="NCBI Taxonomy" id="1450539"/>
    <lineage>
        <taxon>Eukaryota</taxon>
        <taxon>Fungi</taxon>
        <taxon>Dikarya</taxon>
        <taxon>Ascomycota</taxon>
        <taxon>Pezizomycotina</taxon>
        <taxon>Eurotiomycetes</taxon>
        <taxon>Eurotiomycetidae</taxon>
        <taxon>Eurotiales</taxon>
        <taxon>Aspergillaceae</taxon>
        <taxon>Aspergillus</taxon>
        <taxon>Aspergillus subgen. Circumdati</taxon>
    </lineage>
</organism>
<dbReference type="SMART" id="SM00826">
    <property type="entry name" value="PKS_DH"/>
    <property type="match status" value="1"/>
</dbReference>
<dbReference type="InterPro" id="IPR029063">
    <property type="entry name" value="SAM-dependent_MTases_sf"/>
</dbReference>
<dbReference type="Gene3D" id="1.10.1200.10">
    <property type="entry name" value="ACP-like"/>
    <property type="match status" value="1"/>
</dbReference>
<dbReference type="SUPFAM" id="SSF47336">
    <property type="entry name" value="ACP-like"/>
    <property type="match status" value="1"/>
</dbReference>
<dbReference type="GeneID" id="37079674"/>
<dbReference type="Pfam" id="PF21089">
    <property type="entry name" value="PKS_DH_N"/>
    <property type="match status" value="1"/>
</dbReference>
<dbReference type="Pfam" id="PF00698">
    <property type="entry name" value="Acyl_transf_1"/>
    <property type="match status" value="1"/>
</dbReference>
<dbReference type="SMART" id="SM00822">
    <property type="entry name" value="PKS_KR"/>
    <property type="match status" value="1"/>
</dbReference>
<dbReference type="CDD" id="cd00833">
    <property type="entry name" value="PKS"/>
    <property type="match status" value="1"/>
</dbReference>
<evidence type="ECO:0000256" key="7">
    <source>
        <dbReference type="ARBA" id="ARBA00023315"/>
    </source>
</evidence>
<dbReference type="Pfam" id="PF00107">
    <property type="entry name" value="ADH_zinc_N"/>
    <property type="match status" value="1"/>
</dbReference>
<feature type="compositionally biased region" description="Polar residues" evidence="9">
    <location>
        <begin position="42"/>
        <end position="53"/>
    </location>
</feature>
<keyword evidence="2" id="KW-0597">Phosphoprotein</keyword>
<dbReference type="GO" id="GO:0004312">
    <property type="term" value="F:fatty acid synthase activity"/>
    <property type="evidence" value="ECO:0007669"/>
    <property type="project" value="TreeGrafter"/>
</dbReference>
<dbReference type="Pfam" id="PF08242">
    <property type="entry name" value="Methyltransf_12"/>
    <property type="match status" value="1"/>
</dbReference>
<dbReference type="SUPFAM" id="SSF51735">
    <property type="entry name" value="NAD(P)-binding Rossmann-fold domains"/>
    <property type="match status" value="2"/>
</dbReference>
<dbReference type="InterPro" id="IPR014031">
    <property type="entry name" value="Ketoacyl_synth_C"/>
</dbReference>
<dbReference type="InterPro" id="IPR013968">
    <property type="entry name" value="PKS_KR"/>
</dbReference>
<dbReference type="InterPro" id="IPR016036">
    <property type="entry name" value="Malonyl_transacylase_ACP-bd"/>
</dbReference>
<evidence type="ECO:0000256" key="9">
    <source>
        <dbReference type="SAM" id="MobiDB-lite"/>
    </source>
</evidence>
<dbReference type="InterPro" id="IPR020841">
    <property type="entry name" value="PKS_Beta-ketoAc_synthase_dom"/>
</dbReference>
<dbReference type="Pfam" id="PF08659">
    <property type="entry name" value="KR"/>
    <property type="match status" value="1"/>
</dbReference>
<dbReference type="PANTHER" id="PTHR43775">
    <property type="entry name" value="FATTY ACID SYNTHASE"/>
    <property type="match status" value="1"/>
</dbReference>
<dbReference type="Pfam" id="PF23114">
    <property type="entry name" value="NAD-bd_HRPKS_sdrA"/>
    <property type="match status" value="1"/>
</dbReference>
<dbReference type="PROSITE" id="PS52004">
    <property type="entry name" value="KS3_2"/>
    <property type="match status" value="1"/>
</dbReference>
<dbReference type="SUPFAM" id="SSF53901">
    <property type="entry name" value="Thiolase-like"/>
    <property type="match status" value="1"/>
</dbReference>
<dbReference type="Gene3D" id="3.40.50.720">
    <property type="entry name" value="NAD(P)-binding Rossmann-like Domain"/>
    <property type="match status" value="2"/>
</dbReference>
<evidence type="ECO:0000256" key="8">
    <source>
        <dbReference type="PROSITE-ProRule" id="PRU01363"/>
    </source>
</evidence>
<dbReference type="InterPro" id="IPR042104">
    <property type="entry name" value="PKS_dehydratase_sf"/>
</dbReference>
<dbReference type="InterPro" id="IPR009081">
    <property type="entry name" value="PP-bd_ACP"/>
</dbReference>
<dbReference type="SMART" id="SM00827">
    <property type="entry name" value="PKS_AT"/>
    <property type="match status" value="1"/>
</dbReference>
<dbReference type="Pfam" id="PF00109">
    <property type="entry name" value="ketoacyl-synt"/>
    <property type="match status" value="1"/>
</dbReference>
<dbReference type="InterPro" id="IPR013154">
    <property type="entry name" value="ADH-like_N"/>
</dbReference>
<dbReference type="SUPFAM" id="SSF53335">
    <property type="entry name" value="S-adenosyl-L-methionine-dependent methyltransferases"/>
    <property type="match status" value="1"/>
</dbReference>
<proteinExistence type="predicted"/>
<feature type="region of interest" description="C-terminal hotdog fold" evidence="8">
    <location>
        <begin position="1100"/>
        <end position="1244"/>
    </location>
</feature>
<dbReference type="Pfam" id="PF08240">
    <property type="entry name" value="ADH_N"/>
    <property type="match status" value="1"/>
</dbReference>
<name>A0A318ZJ10_9EURO</name>
<dbReference type="Proteomes" id="UP000248349">
    <property type="component" value="Unassembled WGS sequence"/>
</dbReference>
<feature type="active site" description="Proton donor; for dehydratase activity" evidence="8">
    <location>
        <position position="1162"/>
    </location>
</feature>
<feature type="compositionally biased region" description="Polar residues" evidence="9">
    <location>
        <begin position="1"/>
        <end position="24"/>
    </location>
</feature>
<keyword evidence="4" id="KW-0521">NADP</keyword>
<dbReference type="PROSITE" id="PS50075">
    <property type="entry name" value="CARRIER"/>
    <property type="match status" value="1"/>
</dbReference>
<keyword evidence="7" id="KW-0012">Acyltransferase</keyword>
<dbReference type="GO" id="GO:0016491">
    <property type="term" value="F:oxidoreductase activity"/>
    <property type="evidence" value="ECO:0007669"/>
    <property type="project" value="UniProtKB-KW"/>
</dbReference>
<dbReference type="InterPro" id="IPR049900">
    <property type="entry name" value="PKS_mFAS_DH"/>
</dbReference>
<keyword evidence="5" id="KW-0560">Oxidoreductase</keyword>
<dbReference type="InterPro" id="IPR020807">
    <property type="entry name" value="PKS_DH"/>
</dbReference>
<sequence>MSGDSNRANGSTNHLGRTNRNTSTNGDNGLNGLNANGHNDSRSTTNGTGNQQKPPSSPSSPAPTFQPVAICGMACRLPGGIHSPSELWSFLHAGRDARGPVPSSRYNISAFHSPHKKPGTVIAEQGYFLDSTNDLAALDTSFFSMPRREVETLDPQQRLLLEVAREAIDDAGETRWKGTNVGVYVGCYGQDWYDISVRDTQAHGIYQVLGQNDFMVSNRLSHELDLHGPSVTLRSACSASLIGVNEACMSIARGDCTSAIVGGTNIIMAPALTAAQSEQGVLSPDGSCNTFSANANGYARGEGIVAIYLKPLADAVRDGNPIRAVVTGSAANHNGHTPTVSHPSSRAQEALIRQAYRNAGITEITRTGFFECHGTGTKTGDPIEVAAVSACFGKAGVHMGSVKANLGHAEGAAGLVSVLKAVLSLENRIIPPNIKCFPRNPAISFENANLVIPTEPIPWPEDRDERVSINSFGLGGSNAHAIIESAASFIDLPNSTRAASNTPYLLLFSANTAASLKAMGEKYEAFLERSPDLLSDVAYTLANKREHLPYRTYAICTSDKITPPAPPPSTNAPQLRDTSLVMVFTGQGAQWPRMGYEILRSKSNPVFRNTIASLDKALQELGPLAPSWTIDEELRKPARKSRVDVAEYSQPLCTALQIALVDTYASIGIRPAAVLGHSSGEIAAAYAAGGLSAREAIIVAFLRGLATTRQGSKGAMGALGMSWEAAKKHLVPGVVLACDNAPNSVTISGDAGPLEEIIKNIKQSDPRVLTTVLKVDKAYHSPHMAEIGPSYKASMTDAGVVGNVHTLPFFSSVSGQYLVPGAKNRFGPEYWQTNLERPVLFTSAVRAAIKQHVGPSKQVFLEVGPHAALAGPMRQILTHSSSSAAYISSLTRRTDSTESWLSALGQLFAQHVPFNVQALMPTGKSLSDLPSYPWDHHRTHWSESRVAHEWRMRKYPHHDLLGAKVPETTDLEPVWRNLLHIENAPWIRDHKINTDIIFPFAGYIAMAAEAIRQITGIEEAVEFRNIAVRTALVLNESTTKEIVTTFHRLRLTDSLDSEWWEFSISSHNGQTWIKHSSGEIRARNQTVAMRNRAGEQENLPRKASSKRWYDTMRNEGLDYGYHFESLEDITTTTTGARMARARVRNNWHGDEQFYHLHPVILDSYFQLLSIAARYGLTYDYHQVIPASVGSLILRRCSVNNLLVSATAVPTGSAVCGTGTVSASGETIIELSKVRLTSFTNGIKEEHAPITARSEWVPHFETAALGTLVKPTRIDQDHAARLDELVSYSIDASRRSTTGLDVIPELRRYKIWLDEVPCYSEELYDATLNTRIEALARSLESTPVAHIAKAITLVTDNAPAILSGRKKAFEVLDTENTLGKFLRFVNEVEGSAFFNRLGLQKPNLRVLELGAGVGSATAGIVETLTRPDGQVLFSQYAVSDPSPGMVEVLKARFQGFPNMSFHVFDIGTQAESQGFDERDFDLIIAAGVLHSTHKLSESLTQVRQLLTLSGRLLLQSLRPGLTWSKYVLGLLPSWDNGVDDGRSTEPYVNLETWQAKLATAGLEITGELGLDSDGPRHICHVIVGRPRRDHLPARKATVLFESSTVSSKSHPVIDELLARGYEISYCSLADIPPPGQDIIAFLDGQTSFLEQLDATKLEQLRAFINNIANSGILWVTQPSRSQCADPHFAQIHGLARCIRSELSIAFATCEADDMDSPRGCQTVASVFQSFSERVNDGEIEPDFEYIIENGVTRVHRFFPVSSASGGDVGQVTSEARLTISQPGRLDTLHWEGATVAGEALQDDEVQVEIHAAGLNFRDVLVAMGIIDITPPTFGYEATGIVRRVGPKAGKLSVGDRVALVGFDVFASTVTTTEKLCERLPDELDFINGASMPLVFATAIYSLINVGGLRRGQSVLIHSGCGGVGLAAIQVARMIGAEIFTTVSCERKIDFLVQELGISRDHIFNSRGVSFQEDLLRQTNGRGIDLALNSLSGELLHATWRCVAKWGTLVEIGKRDLLGGGKLDMELFLANRSYRCVDIDQMCKERPEMISPLLRSMMDFFRGGYIRAIPIEKVFPCSQIQESLQHMQQGSHIGKIVLQFRDPASAELQLGQIQAVKMSATAVLDSSASYLLVGGTGGLGRSVAVWMVQHGARHLTFLSRSAGTTDRHKLFVTEIQSMGCEVHLVRGSVTNAADVARAVAESPRPLKGVLQMTMVLHDQAWQKMTIDDWNETTAPKVKGTWNLHNETQLENLDFFILFSSLSGIVGQHGQASYASANTFLDAFVKFRTSKGLPCTSLNIGAVEGSGYLVEQNELLNKMKGTGWRPVQESELLEVLGTAMLSATTKVTEDEPPKPSLVDPNTTLVGIAPVIPLSSPDSSARLRKDVRMSVFRNIRSQGNATSSSDGLRQFLSAAKASPETLNTPQSVTLLAQEIGKKLLGLVLRSPDDEIDVSLPLAQLGLDSMVAVEMQAWWKQMFGLDISVLEMLSMGTLERLGKQAADGLLGLWEH</sequence>
<reference evidence="13 14" key="1">
    <citation type="submission" date="2016-12" db="EMBL/GenBank/DDBJ databases">
        <title>The genomes of Aspergillus section Nigri reveals drivers in fungal speciation.</title>
        <authorList>
            <consortium name="DOE Joint Genome Institute"/>
            <person name="Vesth T.C."/>
            <person name="Nybo J."/>
            <person name="Theobald S."/>
            <person name="Brandl J."/>
            <person name="Frisvad J.C."/>
            <person name="Nielsen K.F."/>
            <person name="Lyhne E.K."/>
            <person name="Kogle M.E."/>
            <person name="Kuo A."/>
            <person name="Riley R."/>
            <person name="Clum A."/>
            <person name="Nolan M."/>
            <person name="Lipzen A."/>
            <person name="Salamov A."/>
            <person name="Henrissat B."/>
            <person name="Wiebenga A."/>
            <person name="De Vries R.P."/>
            <person name="Grigoriev I.V."/>
            <person name="Mortensen U.H."/>
            <person name="Andersen M.R."/>
            <person name="Baker S.E."/>
        </authorList>
    </citation>
    <scope>NUCLEOTIDE SEQUENCE [LARGE SCALE GENOMIC DNA]</scope>
    <source>
        <strain evidence="13 14">JOP 1030-1</strain>
    </source>
</reference>
<evidence type="ECO:0000313" key="13">
    <source>
        <dbReference type="EMBL" id="PYH40238.1"/>
    </source>
</evidence>
<feature type="domain" description="Ketosynthase family 3 (KS3)" evidence="11">
    <location>
        <begin position="65"/>
        <end position="485"/>
    </location>
</feature>
<accession>A0A318ZJ10</accession>